<gene>
    <name evidence="2" type="ORF">AVDCRST_MAG67-1241</name>
</gene>
<name>A0A6J4S4H3_9ACTN</name>
<sequence>MSSRVMVVAYSLIILAGLLLYSVVGLTHG</sequence>
<organism evidence="2">
    <name type="scientific">uncultured Solirubrobacteraceae bacterium</name>
    <dbReference type="NCBI Taxonomy" id="1162706"/>
    <lineage>
        <taxon>Bacteria</taxon>
        <taxon>Bacillati</taxon>
        <taxon>Actinomycetota</taxon>
        <taxon>Thermoleophilia</taxon>
        <taxon>Solirubrobacterales</taxon>
        <taxon>Solirubrobacteraceae</taxon>
        <taxon>environmental samples</taxon>
    </lineage>
</organism>
<accession>A0A6J4S4H3</accession>
<keyword evidence="1" id="KW-0472">Membrane</keyword>
<keyword evidence="1" id="KW-1133">Transmembrane helix</keyword>
<evidence type="ECO:0000313" key="2">
    <source>
        <dbReference type="EMBL" id="CAA9489241.1"/>
    </source>
</evidence>
<dbReference type="AlphaFoldDB" id="A0A6J4S4H3"/>
<feature type="transmembrane region" description="Helical" evidence="1">
    <location>
        <begin position="7"/>
        <end position="26"/>
    </location>
</feature>
<keyword evidence="1" id="KW-0812">Transmembrane</keyword>
<dbReference type="EMBL" id="CADCVQ010000059">
    <property type="protein sequence ID" value="CAA9489241.1"/>
    <property type="molecule type" value="Genomic_DNA"/>
</dbReference>
<reference evidence="2" key="1">
    <citation type="submission" date="2020-02" db="EMBL/GenBank/DDBJ databases">
        <authorList>
            <person name="Meier V. D."/>
        </authorList>
    </citation>
    <scope>NUCLEOTIDE SEQUENCE</scope>
    <source>
        <strain evidence="2">AVDCRST_MAG67</strain>
    </source>
</reference>
<protein>
    <submittedName>
        <fullName evidence="2">Uncharacterized protein</fullName>
    </submittedName>
</protein>
<proteinExistence type="predicted"/>
<evidence type="ECO:0000256" key="1">
    <source>
        <dbReference type="SAM" id="Phobius"/>
    </source>
</evidence>